<dbReference type="Pfam" id="PF01602">
    <property type="entry name" value="Adaptin_N"/>
    <property type="match status" value="1"/>
</dbReference>
<protein>
    <recommendedName>
        <fullName evidence="7">AP-3 complex subunit beta C-terminal domain-containing protein</fullName>
    </recommendedName>
</protein>
<feature type="region of interest" description="Disordered" evidence="6">
    <location>
        <begin position="312"/>
        <end position="461"/>
    </location>
</feature>
<name>Q6X0M3_PHYSO</name>
<feature type="compositionally biased region" description="Basic residues" evidence="6">
    <location>
        <begin position="428"/>
        <end position="447"/>
    </location>
</feature>
<dbReference type="InterPro" id="IPR016024">
    <property type="entry name" value="ARM-type_fold"/>
</dbReference>
<feature type="compositionally biased region" description="Basic and acidic residues" evidence="6">
    <location>
        <begin position="316"/>
        <end position="328"/>
    </location>
</feature>
<organism evidence="8">
    <name type="scientific">Phytophthora sojae</name>
    <name type="common">Soybean stem and root rot agent</name>
    <name type="synonym">Phytophthora megasperma f. sp. glycines</name>
    <dbReference type="NCBI Taxonomy" id="67593"/>
    <lineage>
        <taxon>Eukaryota</taxon>
        <taxon>Sar</taxon>
        <taxon>Stramenopiles</taxon>
        <taxon>Oomycota</taxon>
        <taxon>Peronosporomycetes</taxon>
        <taxon>Peronosporales</taxon>
        <taxon>Peronosporaceae</taxon>
        <taxon>Phytophthora</taxon>
    </lineage>
</organism>
<evidence type="ECO:0000256" key="4">
    <source>
        <dbReference type="ARBA" id="ARBA00022927"/>
    </source>
</evidence>
<evidence type="ECO:0000256" key="5">
    <source>
        <dbReference type="ARBA" id="ARBA00023136"/>
    </source>
</evidence>
<feature type="compositionally biased region" description="Low complexity" evidence="6">
    <location>
        <begin position="358"/>
        <end position="370"/>
    </location>
</feature>
<accession>Q6X0M3</accession>
<dbReference type="HOGENOM" id="CLU_006320_3_1_1"/>
<dbReference type="SMART" id="SM01355">
    <property type="entry name" value="AP3B1_C"/>
    <property type="match status" value="1"/>
</dbReference>
<dbReference type="InterPro" id="IPR029390">
    <property type="entry name" value="AP3B_C"/>
</dbReference>
<dbReference type="GO" id="GO:0030117">
    <property type="term" value="C:membrane coat"/>
    <property type="evidence" value="ECO:0007669"/>
    <property type="project" value="InterPro"/>
</dbReference>
<dbReference type="VEuPathDB" id="FungiDB:PHYSODRAFT_332637"/>
<evidence type="ECO:0000256" key="3">
    <source>
        <dbReference type="ARBA" id="ARBA00022448"/>
    </source>
</evidence>
<sequence length="733" mass="80209">MATSTLIGKSLVRIMRNQREIQYVVLSVISSMATSRPDMFRPFLQEFFVRATDPAYARKLKLEILTSLVTDENVSIILREFQAYVRHVDKSFVTMTVRALGRVADAMPSVAERCLSGLMRLVRSSNEQVVAESVVVIRQLLQQQAIKKDRLVVVRSLAAMMVTGRVTSPSARASIVWMLGEFNDDGNGTTCAAESLRLLVKDFSDESTEVRLQILNLAVKLGLREPQKRTIQLLLQYVIELCKFDIDYDVRDRARLVRAALSGDASVVNPHKLFASKKPAPLIGYDDETKTRFTLGTMSNVVHHSVPGYLTLPEWRSTKPDRSLRDESSFVETNRGGSSRHAPKTTKKKEGGAKGFYSDESSGSESSGSESESESESESGSGSEYDSDSGSSSGSESASSNSGSESEASSSEESESEESSEEEDRPRRREKGKTKSPQKQSQPKKTKPANAFDPLDLLGSPTVNPAAAPPMQAFAPMAPATSNLLGDLMSLSVSSSTTPPPRHELLSSLAGNGLDVHYAFLRQPSTHSPAMNVIQLWFANNSNEPISRVQIVGKNPQQVVPFPELPVLFPGGSTSMAQLHVDFLGRLDNVPLEIVTSEDKYEVDLAPVVGELFLPQQMSLEEFERRISMTDSTSLHTSEFTLPVPVQMNSVVQAVLKDCNVAQVYEINNMNGVVGKCKLAGRFRSGNASAENVLIGLEVQLQTGKGRLLVVMRDSVLAQRLTTGIKRAMPLQG</sequence>
<evidence type="ECO:0000256" key="1">
    <source>
        <dbReference type="ARBA" id="ARBA00004308"/>
    </source>
</evidence>
<dbReference type="GO" id="GO:0012505">
    <property type="term" value="C:endomembrane system"/>
    <property type="evidence" value="ECO:0007669"/>
    <property type="project" value="UniProtKB-SubCell"/>
</dbReference>
<evidence type="ECO:0000313" key="8">
    <source>
        <dbReference type="EMBL" id="AAP86963.1"/>
    </source>
</evidence>
<evidence type="ECO:0000256" key="6">
    <source>
        <dbReference type="SAM" id="MobiDB-lite"/>
    </source>
</evidence>
<proteinExistence type="evidence at transcript level"/>
<feature type="compositionally biased region" description="Low complexity" evidence="6">
    <location>
        <begin position="378"/>
        <end position="409"/>
    </location>
</feature>
<dbReference type="InterPro" id="IPR013041">
    <property type="entry name" value="Clathrin_app_Ig-like_sf"/>
</dbReference>
<dbReference type="InterPro" id="IPR026739">
    <property type="entry name" value="AP_beta"/>
</dbReference>
<dbReference type="InterPro" id="IPR011989">
    <property type="entry name" value="ARM-like"/>
</dbReference>
<keyword evidence="5" id="KW-0472">Membrane</keyword>
<comment type="subcellular location">
    <subcellularLocation>
        <location evidence="1">Endomembrane system</location>
    </subcellularLocation>
</comment>
<dbReference type="GO" id="GO:0006886">
    <property type="term" value="P:intracellular protein transport"/>
    <property type="evidence" value="ECO:0007669"/>
    <property type="project" value="InterPro"/>
</dbReference>
<reference evidence="8" key="1">
    <citation type="journal article" date="2004" name="Fungal Genet. Biol.">
        <title>Phytophthora sojae avirulence genes Avr4 and Avr6 are located in a 24kb, recombination-rich region of genomic DNA.</title>
        <authorList>
            <person name="Whisson S.C."/>
            <person name="Basnayake S."/>
            <person name="Maclean D.J."/>
            <person name="Irwin J.A."/>
            <person name="Drenth A."/>
        </authorList>
    </citation>
    <scope>NUCLEOTIDE SEQUENCE</scope>
</reference>
<evidence type="ECO:0000256" key="2">
    <source>
        <dbReference type="ARBA" id="ARBA00006613"/>
    </source>
</evidence>
<dbReference type="InterPro" id="IPR002553">
    <property type="entry name" value="Clathrin/coatomer_adapt-like_N"/>
</dbReference>
<feature type="domain" description="AP-3 complex subunit beta C-terminal" evidence="7">
    <location>
        <begin position="447"/>
        <end position="588"/>
    </location>
</feature>
<dbReference type="PANTHER" id="PTHR11134">
    <property type="entry name" value="ADAPTOR COMPLEX SUBUNIT BETA FAMILY MEMBER"/>
    <property type="match status" value="1"/>
</dbReference>
<comment type="similarity">
    <text evidence="2">Belongs to the adaptor complexes large subunit family.</text>
</comment>
<dbReference type="GO" id="GO:0016192">
    <property type="term" value="P:vesicle-mediated transport"/>
    <property type="evidence" value="ECO:0007669"/>
    <property type="project" value="InterPro"/>
</dbReference>
<dbReference type="EMBL" id="AY262693">
    <property type="protein sequence ID" value="AAP86963.1"/>
    <property type="molecule type" value="mRNA"/>
</dbReference>
<evidence type="ECO:0000259" key="7">
    <source>
        <dbReference type="SMART" id="SM01355"/>
    </source>
</evidence>
<dbReference type="Gene3D" id="1.25.10.10">
    <property type="entry name" value="Leucine-rich Repeat Variant"/>
    <property type="match status" value="1"/>
</dbReference>
<dbReference type="SUPFAM" id="SSF48371">
    <property type="entry name" value="ARM repeat"/>
    <property type="match status" value="1"/>
</dbReference>
<dbReference type="Pfam" id="PF14796">
    <property type="entry name" value="AP3B1_C"/>
    <property type="match status" value="1"/>
</dbReference>
<feature type="compositionally biased region" description="Acidic residues" evidence="6">
    <location>
        <begin position="410"/>
        <end position="423"/>
    </location>
</feature>
<keyword evidence="4" id="KW-0653">Protein transport</keyword>
<dbReference type="AlphaFoldDB" id="Q6X0M3"/>
<keyword evidence="3" id="KW-0813">Transport</keyword>
<dbReference type="SUPFAM" id="SSF49348">
    <property type="entry name" value="Clathrin adaptor appendage domain"/>
    <property type="match status" value="1"/>
</dbReference>